<keyword evidence="3" id="KW-1185">Reference proteome</keyword>
<feature type="transmembrane region" description="Helical" evidence="1">
    <location>
        <begin position="68"/>
        <end position="93"/>
    </location>
</feature>
<proteinExistence type="predicted"/>
<dbReference type="RefSeq" id="WP_054558478.1">
    <property type="nucleotide sequence ID" value="NZ_LDJX01000002.1"/>
</dbReference>
<name>A0A0P7B1F9_9FLAO</name>
<evidence type="ECO:0000256" key="1">
    <source>
        <dbReference type="SAM" id="Phobius"/>
    </source>
</evidence>
<keyword evidence="1" id="KW-0472">Membrane</keyword>
<evidence type="ECO:0000313" key="3">
    <source>
        <dbReference type="Proteomes" id="UP000050280"/>
    </source>
</evidence>
<reference evidence="2 3" key="1">
    <citation type="submission" date="2015-09" db="EMBL/GenBank/DDBJ databases">
        <title>Genome sequence of the marine flavobacterium Croceitalea dokdonensis DOKDO 023 that contains proton- and sodium-pumping rhodopsins.</title>
        <authorList>
            <person name="Kwon S.-K."/>
            <person name="Lee H.K."/>
            <person name="Kwak M.-J."/>
            <person name="Kim J.F."/>
        </authorList>
    </citation>
    <scope>NUCLEOTIDE SEQUENCE [LARGE SCALE GENOMIC DNA]</scope>
    <source>
        <strain evidence="2 3">DOKDO 023</strain>
    </source>
</reference>
<organism evidence="2 3">
    <name type="scientific">Croceitalea dokdonensis DOKDO 023</name>
    <dbReference type="NCBI Taxonomy" id="1300341"/>
    <lineage>
        <taxon>Bacteria</taxon>
        <taxon>Pseudomonadati</taxon>
        <taxon>Bacteroidota</taxon>
        <taxon>Flavobacteriia</taxon>
        <taxon>Flavobacteriales</taxon>
        <taxon>Flavobacteriaceae</taxon>
        <taxon>Croceitalea</taxon>
    </lineage>
</organism>
<keyword evidence="1" id="KW-1133">Transmembrane helix</keyword>
<dbReference type="OrthoDB" id="1444633at2"/>
<protein>
    <submittedName>
        <fullName evidence="2">Uncharacterized protein</fullName>
    </submittedName>
</protein>
<accession>A0A0P7B1F9</accession>
<keyword evidence="1" id="KW-0812">Transmembrane</keyword>
<evidence type="ECO:0000313" key="2">
    <source>
        <dbReference type="EMBL" id="KPM32898.1"/>
    </source>
</evidence>
<dbReference type="AlphaFoldDB" id="A0A0P7B1F9"/>
<dbReference type="Proteomes" id="UP000050280">
    <property type="component" value="Unassembled WGS sequence"/>
</dbReference>
<gene>
    <name evidence="2" type="ORF">I595_1325</name>
</gene>
<dbReference type="EMBL" id="LDJX01000002">
    <property type="protein sequence ID" value="KPM32898.1"/>
    <property type="molecule type" value="Genomic_DNA"/>
</dbReference>
<sequence length="117" mass="13442">MTAFTLPSPFDAFGAKEQLQKKFPNYKVKQAFLNKKALNVVDKAAMVVVIPKGDELRVIGNINIMHSWMFITFVLLLFFTLVGGLLFYGILWYTKKAEIKALEEEVSNYLKNQYETL</sequence>
<comment type="caution">
    <text evidence="2">The sequence shown here is derived from an EMBL/GenBank/DDBJ whole genome shotgun (WGS) entry which is preliminary data.</text>
</comment>
<dbReference type="STRING" id="1300341.I595_1325"/>